<dbReference type="GO" id="GO:0016747">
    <property type="term" value="F:acyltransferase activity, transferring groups other than amino-acyl groups"/>
    <property type="evidence" value="ECO:0007669"/>
    <property type="project" value="InterPro"/>
</dbReference>
<comment type="caution">
    <text evidence="2">The sequence shown here is derived from an EMBL/GenBank/DDBJ whole genome shotgun (WGS) entry which is preliminary data.</text>
</comment>
<feature type="domain" description="N-acetyltransferase" evidence="1">
    <location>
        <begin position="10"/>
        <end position="174"/>
    </location>
</feature>
<proteinExistence type="predicted"/>
<dbReference type="InterPro" id="IPR000182">
    <property type="entry name" value="GNAT_dom"/>
</dbReference>
<dbReference type="CDD" id="cd04301">
    <property type="entry name" value="NAT_SF"/>
    <property type="match status" value="1"/>
</dbReference>
<reference evidence="2 3" key="1">
    <citation type="submission" date="2015-11" db="EMBL/GenBank/DDBJ databases">
        <title>Genomic analysis of 38 Legionella species identifies large and diverse effector repertoires.</title>
        <authorList>
            <person name="Burstein D."/>
            <person name="Amaro F."/>
            <person name="Zusman T."/>
            <person name="Lifshitz Z."/>
            <person name="Cohen O."/>
            <person name="Gilbert J.A."/>
            <person name="Pupko T."/>
            <person name="Shuman H.A."/>
            <person name="Segal G."/>
        </authorList>
    </citation>
    <scope>NUCLEOTIDE SEQUENCE [LARGE SCALE GENOMIC DNA]</scope>
    <source>
        <strain evidence="2 3">PX-1-G2-E2</strain>
    </source>
</reference>
<dbReference type="InterPro" id="IPR016181">
    <property type="entry name" value="Acyl_CoA_acyltransferase"/>
</dbReference>
<dbReference type="PROSITE" id="PS51186">
    <property type="entry name" value="GNAT"/>
    <property type="match status" value="1"/>
</dbReference>
<keyword evidence="3" id="KW-1185">Reference proteome</keyword>
<dbReference type="RefSeq" id="WP_058453090.1">
    <property type="nucleotide sequence ID" value="NZ_CAAAIB010000016.1"/>
</dbReference>
<dbReference type="OrthoDB" id="5649654at2"/>
<evidence type="ECO:0000259" key="1">
    <source>
        <dbReference type="PROSITE" id="PS51186"/>
    </source>
</evidence>
<sequence>MYTRSEIKYPFLRRVTENDYQRVWEIWMQDHIIQWMSFTKKELNAFKETFNRLNQQSDIYVMVDFINEGETIVGVRRIKYLSGPYDHVAEFCSMGVDAQYLNKGYGKIFWKEFEEIVKQNPKIKCIRFTQSGGNNKAFHLSDSIGYQAEAVFPDWLQRSGEVPESHYYLIERFSYKIIDPELVEKAKLIPSKKYQPRLPDLLDKTSSQLTVQLVNNKVQVFQEKDLILDFDFYPDESVIQHIAFLENIKLHHEDKRLCTTALRQALHFLTVQNQVKKLELFTHEDNVIALCENLGFWVRGEKIASYCNESEYFNELGVEYSFFDVEEAKSLVRSFKKNEVLILKLNELQQIINSLKEQNVCDQLGQNYLANIVYQIVRDELLQQKLFVSLEDKPWEKVLTECPEVFAQAARELRTILSVLQKPQKEETRPFCLGIFKAFKPEISDQDIDTQNSFGKR</sequence>
<evidence type="ECO:0000313" key="3">
    <source>
        <dbReference type="Proteomes" id="UP000054908"/>
    </source>
</evidence>
<evidence type="ECO:0000313" key="2">
    <source>
        <dbReference type="EMBL" id="KTD24845.1"/>
    </source>
</evidence>
<dbReference type="Pfam" id="PF00583">
    <property type="entry name" value="Acetyltransf_1"/>
    <property type="match status" value="1"/>
</dbReference>
<dbReference type="STRING" id="466.Lmac_2382"/>
<dbReference type="AlphaFoldDB" id="A0A0W0VXX7"/>
<dbReference type="Proteomes" id="UP000054908">
    <property type="component" value="Unassembled WGS sequence"/>
</dbReference>
<accession>A0A0W0VXX7</accession>
<keyword evidence="2" id="KW-0808">Transferase</keyword>
<organism evidence="2 3">
    <name type="scientific">Legionella maceachernii</name>
    <dbReference type="NCBI Taxonomy" id="466"/>
    <lineage>
        <taxon>Bacteria</taxon>
        <taxon>Pseudomonadati</taxon>
        <taxon>Pseudomonadota</taxon>
        <taxon>Gammaproteobacteria</taxon>
        <taxon>Legionellales</taxon>
        <taxon>Legionellaceae</taxon>
        <taxon>Legionella</taxon>
    </lineage>
</organism>
<dbReference type="Gene3D" id="3.40.630.30">
    <property type="match status" value="1"/>
</dbReference>
<gene>
    <name evidence="2" type="ORF">Lmac_2382</name>
</gene>
<name>A0A0W0VXX7_9GAMM</name>
<protein>
    <submittedName>
        <fullName evidence="2">Acetyltransferase (GNAT) family protein</fullName>
    </submittedName>
</protein>
<dbReference type="SUPFAM" id="SSF55729">
    <property type="entry name" value="Acyl-CoA N-acyltransferases (Nat)"/>
    <property type="match status" value="1"/>
</dbReference>
<dbReference type="EMBL" id="LNYL01000048">
    <property type="protein sequence ID" value="KTD24845.1"/>
    <property type="molecule type" value="Genomic_DNA"/>
</dbReference>
<dbReference type="PATRIC" id="fig|466.6.peg.2528"/>